<keyword evidence="4" id="KW-0732">Signal</keyword>
<evidence type="ECO:0000256" key="3">
    <source>
        <dbReference type="ARBA" id="ARBA00023295"/>
    </source>
</evidence>
<keyword evidence="2 6" id="KW-0378">Hydrolase</keyword>
<dbReference type="PANTHER" id="PTHR45708:SF49">
    <property type="entry name" value="ENDOCHITINASE"/>
    <property type="match status" value="1"/>
</dbReference>
<dbReference type="PROSITE" id="PS51910">
    <property type="entry name" value="GH18_2"/>
    <property type="match status" value="1"/>
</dbReference>
<evidence type="ECO:0000256" key="1">
    <source>
        <dbReference type="ARBA" id="ARBA00022669"/>
    </source>
</evidence>
<feature type="signal peptide" evidence="4">
    <location>
        <begin position="1"/>
        <end position="24"/>
    </location>
</feature>
<evidence type="ECO:0000313" key="6">
    <source>
        <dbReference type="EMBL" id="KAK3900923.1"/>
    </source>
</evidence>
<dbReference type="InterPro" id="IPR017853">
    <property type="entry name" value="GH"/>
</dbReference>
<dbReference type="AlphaFoldDB" id="A0AAN6MJB4"/>
<dbReference type="Gene3D" id="3.20.20.80">
    <property type="entry name" value="Glycosidases"/>
    <property type="match status" value="1"/>
</dbReference>
<dbReference type="GO" id="GO:0005576">
    <property type="term" value="C:extracellular region"/>
    <property type="evidence" value="ECO:0007669"/>
    <property type="project" value="TreeGrafter"/>
</dbReference>
<proteinExistence type="predicted"/>
<name>A0AAN6MJB4_9PEZI</name>
<reference evidence="6" key="2">
    <citation type="submission" date="2023-05" db="EMBL/GenBank/DDBJ databases">
        <authorList>
            <consortium name="Lawrence Berkeley National Laboratory"/>
            <person name="Steindorff A."/>
            <person name="Hensen N."/>
            <person name="Bonometti L."/>
            <person name="Westerberg I."/>
            <person name="Brannstrom I.O."/>
            <person name="Guillou S."/>
            <person name="Cros-Aarteil S."/>
            <person name="Calhoun S."/>
            <person name="Haridas S."/>
            <person name="Kuo A."/>
            <person name="Mondo S."/>
            <person name="Pangilinan J."/>
            <person name="Riley R."/>
            <person name="Labutti K."/>
            <person name="Andreopoulos B."/>
            <person name="Lipzen A."/>
            <person name="Chen C."/>
            <person name="Yanf M."/>
            <person name="Daum C."/>
            <person name="Ng V."/>
            <person name="Clum A."/>
            <person name="Ohm R."/>
            <person name="Martin F."/>
            <person name="Silar P."/>
            <person name="Natvig D."/>
            <person name="Lalanne C."/>
            <person name="Gautier V."/>
            <person name="Ament-Velasquez S.L."/>
            <person name="Kruys A."/>
            <person name="Hutchinson M.I."/>
            <person name="Powell A.J."/>
            <person name="Barry K."/>
            <person name="Miller A.N."/>
            <person name="Grigoriev I.V."/>
            <person name="Debuchy R."/>
            <person name="Gladieux P."/>
            <person name="Thoren M.H."/>
            <person name="Johannesson H."/>
        </authorList>
    </citation>
    <scope>NUCLEOTIDE SEQUENCE</scope>
    <source>
        <strain evidence="6">CBS 103.79</strain>
    </source>
</reference>
<dbReference type="PANTHER" id="PTHR45708">
    <property type="entry name" value="ENDOCHITINASE"/>
    <property type="match status" value="1"/>
</dbReference>
<dbReference type="GO" id="GO:0004568">
    <property type="term" value="F:chitinase activity"/>
    <property type="evidence" value="ECO:0007669"/>
    <property type="project" value="TreeGrafter"/>
</dbReference>
<gene>
    <name evidence="6" type="ORF">C8A05DRAFT_35420</name>
</gene>
<sequence length="325" mass="33251">MKHIVGVQIMTVTATLSSFLSSLASPAPTPGCAAPAQPAGFTTSVIPAAAAPTPAAAVQPAPAAAVPAYVFDPTASDNVAVYFGQPGSTPTQSLADTCADTNVDVVVLGFVTDVTFGGIYHRLQLSPSFPSTKTSLMKTLAPGLSFYPTLSQDISRCQTLHGKKILLSIGGEGNSLPLASDQAAVASAERLWELFGPVGRVDPGLRPFGEVVVDGFDLNKRDECAAHYDVSASRLRALAAGGSKELYLSAAPGCAYPDVSVHPGSHAIAPSVIPTHFSTPFKTRLFLGLAASMIPDLGALLPRVRAAVAAAAGGPDWFGAVDLVG</sequence>
<keyword evidence="1" id="KW-0147">Chitin-binding</keyword>
<protein>
    <submittedName>
        <fullName evidence="6">Glycoside hydrolase superfamily</fullName>
    </submittedName>
</protein>
<evidence type="ECO:0000313" key="7">
    <source>
        <dbReference type="Proteomes" id="UP001303889"/>
    </source>
</evidence>
<feature type="chain" id="PRO_5042972713" evidence="4">
    <location>
        <begin position="25"/>
        <end position="325"/>
    </location>
</feature>
<keyword evidence="7" id="KW-1185">Reference proteome</keyword>
<evidence type="ECO:0000256" key="2">
    <source>
        <dbReference type="ARBA" id="ARBA00022801"/>
    </source>
</evidence>
<evidence type="ECO:0000259" key="5">
    <source>
        <dbReference type="PROSITE" id="PS51910"/>
    </source>
</evidence>
<comment type="caution">
    <text evidence="6">The sequence shown here is derived from an EMBL/GenBank/DDBJ whole genome shotgun (WGS) entry which is preliminary data.</text>
</comment>
<keyword evidence="3" id="KW-0326">Glycosidase</keyword>
<organism evidence="6 7">
    <name type="scientific">Staphylotrichum tortipilum</name>
    <dbReference type="NCBI Taxonomy" id="2831512"/>
    <lineage>
        <taxon>Eukaryota</taxon>
        <taxon>Fungi</taxon>
        <taxon>Dikarya</taxon>
        <taxon>Ascomycota</taxon>
        <taxon>Pezizomycotina</taxon>
        <taxon>Sordariomycetes</taxon>
        <taxon>Sordariomycetidae</taxon>
        <taxon>Sordariales</taxon>
        <taxon>Chaetomiaceae</taxon>
        <taxon>Staphylotrichum</taxon>
    </lineage>
</organism>
<dbReference type="GO" id="GO:0005975">
    <property type="term" value="P:carbohydrate metabolic process"/>
    <property type="evidence" value="ECO:0007669"/>
    <property type="project" value="InterPro"/>
</dbReference>
<dbReference type="Proteomes" id="UP001303889">
    <property type="component" value="Unassembled WGS sequence"/>
</dbReference>
<dbReference type="SUPFAM" id="SSF51445">
    <property type="entry name" value="(Trans)glycosidases"/>
    <property type="match status" value="1"/>
</dbReference>
<evidence type="ECO:0000256" key="4">
    <source>
        <dbReference type="SAM" id="SignalP"/>
    </source>
</evidence>
<dbReference type="InterPro" id="IPR001223">
    <property type="entry name" value="Glyco_hydro18_cat"/>
</dbReference>
<feature type="domain" description="GH18" evidence="5">
    <location>
        <begin position="77"/>
        <end position="325"/>
    </location>
</feature>
<dbReference type="GO" id="GO:0008061">
    <property type="term" value="F:chitin binding"/>
    <property type="evidence" value="ECO:0007669"/>
    <property type="project" value="UniProtKB-KW"/>
</dbReference>
<reference evidence="6" key="1">
    <citation type="journal article" date="2023" name="Mol. Phylogenet. Evol.">
        <title>Genome-scale phylogeny and comparative genomics of the fungal order Sordariales.</title>
        <authorList>
            <person name="Hensen N."/>
            <person name="Bonometti L."/>
            <person name="Westerberg I."/>
            <person name="Brannstrom I.O."/>
            <person name="Guillou S."/>
            <person name="Cros-Aarteil S."/>
            <person name="Calhoun S."/>
            <person name="Haridas S."/>
            <person name="Kuo A."/>
            <person name="Mondo S."/>
            <person name="Pangilinan J."/>
            <person name="Riley R."/>
            <person name="LaButti K."/>
            <person name="Andreopoulos B."/>
            <person name="Lipzen A."/>
            <person name="Chen C."/>
            <person name="Yan M."/>
            <person name="Daum C."/>
            <person name="Ng V."/>
            <person name="Clum A."/>
            <person name="Steindorff A."/>
            <person name="Ohm R.A."/>
            <person name="Martin F."/>
            <person name="Silar P."/>
            <person name="Natvig D.O."/>
            <person name="Lalanne C."/>
            <person name="Gautier V."/>
            <person name="Ament-Velasquez S.L."/>
            <person name="Kruys A."/>
            <person name="Hutchinson M.I."/>
            <person name="Powell A.J."/>
            <person name="Barry K."/>
            <person name="Miller A.N."/>
            <person name="Grigoriev I.V."/>
            <person name="Debuchy R."/>
            <person name="Gladieux P."/>
            <person name="Hiltunen Thoren M."/>
            <person name="Johannesson H."/>
        </authorList>
    </citation>
    <scope>NUCLEOTIDE SEQUENCE</scope>
    <source>
        <strain evidence="6">CBS 103.79</strain>
    </source>
</reference>
<accession>A0AAN6MJB4</accession>
<dbReference type="EMBL" id="MU855625">
    <property type="protein sequence ID" value="KAK3900923.1"/>
    <property type="molecule type" value="Genomic_DNA"/>
</dbReference>
<dbReference type="InterPro" id="IPR050542">
    <property type="entry name" value="Glycosyl_Hydrlase18_Chitinase"/>
</dbReference>